<accession>A0A7S1T9E5</accession>
<protein>
    <submittedName>
        <fullName evidence="1">Uncharacterized protein</fullName>
    </submittedName>
</protein>
<sequence length="220" mass="25204">MTAMKGRSAIQAVTRAFAPRSLPIPMKFEETQRLELKKFEEQISATKEGFAFGHPDWKVPLQQQLNKSFSLHLGADIRLPCKEESYITPPPLAEEATGLTLEQSRPAPNPFEGLFLADFAERLGGRIAPVYHEFKKLEKDAAREVKVAAEEANAWSVPIPHFLPFTKMATQHPEFRKTFVFDVKDRKTARLSWYHPDDTMVPRDWLRGGLLEDIKYYFGK</sequence>
<name>A0A7S1T9E5_9CHLO</name>
<evidence type="ECO:0000313" key="1">
    <source>
        <dbReference type="EMBL" id="CAD9229691.1"/>
    </source>
</evidence>
<reference evidence="1" key="1">
    <citation type="submission" date="2021-01" db="EMBL/GenBank/DDBJ databases">
        <authorList>
            <person name="Corre E."/>
            <person name="Pelletier E."/>
            <person name="Niang G."/>
            <person name="Scheremetjew M."/>
            <person name="Finn R."/>
            <person name="Kale V."/>
            <person name="Holt S."/>
            <person name="Cochrane G."/>
            <person name="Meng A."/>
            <person name="Brown T."/>
            <person name="Cohen L."/>
        </authorList>
    </citation>
    <scope>NUCLEOTIDE SEQUENCE</scope>
    <source>
        <strain evidence="1">PLY429</strain>
    </source>
</reference>
<gene>
    <name evidence="1" type="ORF">TCHU04912_LOCUS22345</name>
</gene>
<proteinExistence type="predicted"/>
<dbReference type="EMBL" id="HBGG01043244">
    <property type="protein sequence ID" value="CAD9229691.1"/>
    <property type="molecule type" value="Transcribed_RNA"/>
</dbReference>
<organism evidence="1">
    <name type="scientific">Tetraselmis chuii</name>
    <dbReference type="NCBI Taxonomy" id="63592"/>
    <lineage>
        <taxon>Eukaryota</taxon>
        <taxon>Viridiplantae</taxon>
        <taxon>Chlorophyta</taxon>
        <taxon>core chlorophytes</taxon>
        <taxon>Chlorodendrophyceae</taxon>
        <taxon>Chlorodendrales</taxon>
        <taxon>Chlorodendraceae</taxon>
        <taxon>Tetraselmis</taxon>
    </lineage>
</organism>
<dbReference type="AlphaFoldDB" id="A0A7S1T9E5"/>